<sequence length="137" mass="15047">MSVPSGGAGAVLRAPACAPRAGLGLFQDAHVRTETPDRGSSRLERPAVSRPARPGFTVFHHLRLSCDRPQLCRRGRRYLLLQLPEPLPGLVQDHGLVAQGCLVCELQLHALQERRNFLFSGNPTTQLVSHWCCLPIP</sequence>
<gene>
    <name evidence="2" type="ORF">hCG_20425</name>
</gene>
<proteinExistence type="evidence at protein level"/>
<dbReference type="PeptideAtlas" id="B4DNA4"/>
<reference evidence="2" key="1">
    <citation type="journal article" date="2001" name="Science">
        <title>The sequence of the human genome.</title>
        <authorList>
            <person name="Venter J.C."/>
            <person name="Adams M.D."/>
            <person name="Myers E.W."/>
            <person name="Li P.W."/>
            <person name="Mural R.J."/>
            <person name="Sutton G.G."/>
            <person name="Smith H.O."/>
            <person name="Yandell M."/>
            <person name="Evans C.A."/>
            <person name="Holt R.A."/>
            <person name="Gocayne J.D."/>
            <person name="Amanatides P."/>
            <person name="Ballew R.M."/>
            <person name="Huson D.H."/>
            <person name="Wortman J.R."/>
            <person name="Zhang Q."/>
            <person name="Kodira C.D."/>
            <person name="Zheng X.H."/>
            <person name="Chen L."/>
            <person name="Skupski M."/>
            <person name="Subramanian G."/>
            <person name="Thomas P.D."/>
            <person name="Zhang J."/>
            <person name="Gabor Miklos G.L."/>
            <person name="Nelson C."/>
            <person name="Broder S."/>
            <person name="Clark A.G."/>
            <person name="Nadeau J."/>
            <person name="McKusick V.A."/>
            <person name="Zinder N."/>
            <person name="Levine A.J."/>
            <person name="Roberts R.J."/>
            <person name="Simon M."/>
            <person name="Slayman C."/>
            <person name="Hunkapiller M."/>
            <person name="Bolanos R."/>
            <person name="Delcher A."/>
            <person name="Dew I."/>
            <person name="Fasulo D."/>
            <person name="Flanigan M."/>
            <person name="Florea L."/>
            <person name="Halpern A."/>
            <person name="Hannenhalli S."/>
            <person name="Kravitz S."/>
            <person name="Levy S."/>
            <person name="Mobarry C."/>
            <person name="Reinert K."/>
            <person name="Remington K."/>
            <person name="Abu-Threideh J."/>
            <person name="Beasley E."/>
            <person name="Biddick K."/>
            <person name="Bonazzi V."/>
            <person name="Brandon R."/>
            <person name="Cargill M."/>
            <person name="Chandramouliswaran I."/>
            <person name="Charlab R."/>
            <person name="Chaturvedi K."/>
            <person name="Deng Z."/>
            <person name="Di Francesco V."/>
            <person name="Dunn P."/>
            <person name="Eilbeck K."/>
            <person name="Evangelista C."/>
            <person name="Gabrielian A.E."/>
            <person name="Gan W."/>
            <person name="Ge W."/>
            <person name="Gong F."/>
            <person name="Gu Z."/>
            <person name="Guan P."/>
            <person name="Heiman T.J."/>
            <person name="Higgins M.E."/>
            <person name="Ji R.R."/>
            <person name="Ke Z."/>
            <person name="Ketchum K.A."/>
            <person name="Lai Z."/>
            <person name="Lei Y."/>
            <person name="Li Z."/>
            <person name="Li J."/>
            <person name="Liang Y."/>
            <person name="Lin X."/>
            <person name="Lu F."/>
            <person name="Merkulov G.V."/>
            <person name="Milshina N."/>
            <person name="Moore H.M."/>
            <person name="Naik A.K."/>
            <person name="Narayan V.A."/>
            <person name="Neelam B."/>
            <person name="Nusskern D."/>
            <person name="Rusch D.B."/>
            <person name="Salzberg S."/>
            <person name="Shao W."/>
            <person name="Shue B."/>
            <person name="Sun J."/>
            <person name="Wang Z."/>
            <person name="Wang A."/>
            <person name="Wang X."/>
            <person name="Wang J."/>
            <person name="Wei M."/>
            <person name="Wides R."/>
            <person name="Xiao C."/>
            <person name="Yan C."/>
            <person name="Yao A."/>
            <person name="Ye J."/>
            <person name="Zhan M."/>
            <person name="Zhang W."/>
            <person name="Zhang H."/>
            <person name="Zhao Q."/>
            <person name="Zheng L."/>
            <person name="Zhong F."/>
            <person name="Zhong W."/>
            <person name="Zhu S."/>
            <person name="Zhao S."/>
            <person name="Gilbert D."/>
            <person name="Baumhueter S."/>
            <person name="Spier G."/>
            <person name="Carter C."/>
            <person name="Cravchik A."/>
            <person name="Woodage T."/>
            <person name="Ali F."/>
            <person name="An H."/>
            <person name="Awe A."/>
            <person name="Baldwin D."/>
            <person name="Baden H."/>
            <person name="Barnstead M."/>
            <person name="Barrow I."/>
            <person name="Beeson K."/>
            <person name="Busam D."/>
            <person name="Carver A."/>
            <person name="Center A."/>
            <person name="Cheng M.L."/>
            <person name="Curry L."/>
            <person name="Danaher S."/>
            <person name="Davenport L."/>
            <person name="Desilets R."/>
            <person name="Dietz S."/>
            <person name="Dodson K."/>
            <person name="Doup L."/>
            <person name="Ferriera S."/>
            <person name="Garg N."/>
            <person name="Gluecksmann A."/>
            <person name="Hart B."/>
            <person name="Haynes J."/>
            <person name="Haynes C."/>
            <person name="Heiner C."/>
            <person name="Hladun S."/>
            <person name="Hostin D."/>
            <person name="Houck J."/>
            <person name="Howland T."/>
            <person name="Ibegwam C."/>
            <person name="Johnson J."/>
            <person name="Kalush F."/>
            <person name="Kline L."/>
            <person name="Koduru S."/>
            <person name="Love A."/>
            <person name="Mann F."/>
            <person name="May D."/>
            <person name="McCawley S."/>
            <person name="McIntosh T."/>
            <person name="McMullen I."/>
            <person name="Moy M."/>
            <person name="Moy L."/>
            <person name="Murphy B."/>
            <person name="Nelson K."/>
            <person name="Pfannkoch C."/>
            <person name="Pratts E."/>
            <person name="Puri V."/>
            <person name="Qureshi H."/>
            <person name="Reardon M."/>
            <person name="Rodriguez R."/>
            <person name="Rogers Y.H."/>
            <person name="Romblad D."/>
            <person name="Ruhfel B."/>
            <person name="Scott R."/>
            <person name="Sitter C."/>
            <person name="Smallwood M."/>
            <person name="Stewart E."/>
            <person name="Strong R."/>
            <person name="Suh E."/>
            <person name="Thomas R."/>
            <person name="Tint N.N."/>
            <person name="Tse S."/>
            <person name="Vech C."/>
            <person name="Wang G."/>
            <person name="Wetter J."/>
            <person name="Williams S."/>
            <person name="Williams M."/>
            <person name="Windsor S."/>
            <person name="Winn-Deen E."/>
            <person name="Wolfe K."/>
            <person name="Zaveri J."/>
            <person name="Zaveri K."/>
            <person name="Abril J.F."/>
            <person name="Guigo R."/>
            <person name="Campbell M.J."/>
            <person name="Sjolander K.V."/>
            <person name="Karlak B."/>
            <person name="Kejariwal A."/>
            <person name="Mi H."/>
            <person name="Lazareva B."/>
            <person name="Hatton T."/>
            <person name="Narechania A."/>
            <person name="Diemer K."/>
            <person name="Muruganujan A."/>
            <person name="Guo N."/>
            <person name="Sato S."/>
            <person name="Bafna V."/>
            <person name="Istrail S."/>
            <person name="Lippert R."/>
            <person name="Schwartz R."/>
            <person name="Walenz B."/>
            <person name="Yooseph S."/>
            <person name="Allen D."/>
            <person name="Basu A."/>
            <person name="Baxendale J."/>
            <person name="Blick L."/>
            <person name="Caminha M."/>
            <person name="Carnes-Stine J."/>
            <person name="Caulk P."/>
            <person name="Chiang Y.H."/>
            <person name="Coyne M."/>
            <person name="Dahlke C."/>
            <person name="Mays A."/>
            <person name="Dombroski M."/>
            <person name="Donnelly M."/>
            <person name="Ely D."/>
            <person name="Esparham S."/>
            <person name="Fosler C."/>
            <person name="Gire H."/>
            <person name="Glanowski S."/>
            <person name="Glasser K."/>
            <person name="Glodek A."/>
            <person name="Gorokhov M."/>
            <person name="Graham K."/>
            <person name="Gropman B."/>
            <person name="Harris M."/>
            <person name="Heil J."/>
            <person name="Henderson S."/>
            <person name="Hoover J."/>
            <person name="Jennings D."/>
            <person name="Jordan C."/>
            <person name="Jordan J."/>
            <person name="Kasha J."/>
            <person name="Kagan L."/>
            <person name="Kraft C."/>
            <person name="Levitsky A."/>
            <person name="Lewis M."/>
            <person name="Liu X."/>
            <person name="Lopez J."/>
            <person name="Ma D."/>
            <person name="Majoros W."/>
            <person name="McDaniel J."/>
            <person name="Murphy S."/>
            <person name="Newman M."/>
            <person name="Nguyen T."/>
            <person name="Nguyen N."/>
            <person name="Nodell M."/>
            <person name="Pan S."/>
            <person name="Peck J."/>
            <person name="Peterson M."/>
            <person name="Rowe W."/>
            <person name="Sanders R."/>
            <person name="Scott J."/>
            <person name="Simpson M."/>
            <person name="Smith T."/>
            <person name="Sprague A."/>
            <person name="Stockwell T."/>
            <person name="Turner R."/>
            <person name="Venter E."/>
            <person name="Wang M."/>
            <person name="Wen M."/>
            <person name="Wu D."/>
            <person name="Wu M."/>
            <person name="Xia A."/>
            <person name="Zandieh A."/>
            <person name="Zhu X."/>
        </authorList>
    </citation>
    <scope>NUCLEOTIDE SEQUENCE</scope>
</reference>
<name>B4DNA4_HUMAN</name>
<reference evidence="2" key="2">
    <citation type="submission" date="2005-07" db="EMBL/GenBank/DDBJ databases">
        <authorList>
            <person name="Mural R.J."/>
            <person name="Istrail S."/>
            <person name="Sutton G."/>
            <person name="Florea L."/>
            <person name="Halpern A.L."/>
            <person name="Mobarry C.M."/>
            <person name="Lippert R."/>
            <person name="Walenz B."/>
            <person name="Shatkay H."/>
            <person name="Dew I."/>
            <person name="Miller J.R."/>
            <person name="Flanigan M.J."/>
            <person name="Edwards N.J."/>
            <person name="Bolanos R."/>
            <person name="Fasulo D."/>
            <person name="Halldorsson B.V."/>
            <person name="Hannenhalli S."/>
            <person name="Turner R."/>
            <person name="Yooseph S."/>
            <person name="Lu F."/>
            <person name="Nusskern D.R."/>
            <person name="Shue B.C."/>
            <person name="Zheng X.H."/>
            <person name="Zhong F."/>
            <person name="Delcher A.L."/>
            <person name="Huson D.H."/>
            <person name="Kravitz S.A."/>
            <person name="Mouchard L."/>
            <person name="Reinert K."/>
            <person name="Remington K.A."/>
            <person name="Clark A.G."/>
            <person name="Waterman M.S."/>
            <person name="Eichler E.E."/>
            <person name="Adams M.D."/>
            <person name="Hunkapiller M.W."/>
            <person name="Myers E.W."/>
            <person name="Venter J.C."/>
        </authorList>
    </citation>
    <scope>NUCLEOTIDE SEQUENCE</scope>
</reference>
<dbReference type="EMBL" id="CH471183">
    <property type="protein sequence ID" value="EAW56209.1"/>
    <property type="molecule type" value="Genomic_DNA"/>
</dbReference>
<dbReference type="IntAct" id="B4DNA4">
    <property type="interactions" value="3"/>
</dbReference>
<reference evidence="1" key="3">
    <citation type="submission" date="2007-10" db="EMBL/GenBank/DDBJ databases">
        <title>NEDO human cDNA sequencing project focused on splicing variants.</title>
        <authorList>
            <person name="Wakamatsu A."/>
            <person name="Yamamoto J."/>
            <person name="Kimura K."/>
            <person name="Ishii S."/>
            <person name="Watanabe K."/>
            <person name="Sugiyama A."/>
            <person name="Murakawa K."/>
            <person name="Kaida T."/>
            <person name="Tsuchiya K."/>
            <person name="Fukuzumi Y."/>
            <person name="Kumagai A."/>
            <person name="Oishi Y."/>
            <person name="Yamamoto S."/>
            <person name="Ono Y."/>
            <person name="Komori Y."/>
            <person name="Yamazaki M."/>
            <person name="Kisu Y."/>
            <person name="Nishikawa T."/>
            <person name="Sugano S."/>
            <person name="Nomura N."/>
            <person name="Isogai T."/>
        </authorList>
    </citation>
    <scope>NUCLEOTIDE SEQUENCE</scope>
    <source>
        <tissue evidence="1">Heart</tissue>
    </source>
</reference>
<protein>
    <submittedName>
        <fullName evidence="2">HCG20425, isoform CRA_a</fullName>
    </submittedName>
    <submittedName>
        <fullName evidence="1">cDNA FLJ53815</fullName>
    </submittedName>
</protein>
<evidence type="ECO:0000313" key="2">
    <source>
        <dbReference type="EMBL" id="EAW56209.1"/>
    </source>
</evidence>
<dbReference type="AlphaFoldDB" id="B4DNA4"/>
<accession>B4DNA4</accession>
<dbReference type="EMBL" id="AK297832">
    <property type="protein sequence ID" value="BAG60166.1"/>
    <property type="molecule type" value="mRNA"/>
</dbReference>
<comment type="interaction">
    <interactant intactId="EBI-7399002">
        <id>B4DNA4</id>
    </interactant>
    <interactant intactId="EBI-740322">
        <id>Q93062</id>
        <label>RBPMS</label>
    </interactant>
    <organismsDiffer>false</organismsDiffer>
    <experiments>3</experiments>
</comment>
<comment type="interaction">
    <interactant intactId="EBI-7399002">
        <id>B4DNA4</id>
    </interactant>
    <interactant intactId="EBI-724076">
        <id>Q99750</id>
        <label>MDFI</label>
    </interactant>
    <organismsDiffer>false</organismsDiffer>
    <experiments>3</experiments>
</comment>
<evidence type="ECO:0000313" key="1">
    <source>
        <dbReference type="EMBL" id="BAG60166.1"/>
    </source>
</evidence>
<organism evidence="1">
    <name type="scientific">Homo sapiens</name>
    <name type="common">Human</name>
    <dbReference type="NCBI Taxonomy" id="9606"/>
    <lineage>
        <taxon>Eukaryota</taxon>
        <taxon>Metazoa</taxon>
        <taxon>Chordata</taxon>
        <taxon>Craniata</taxon>
        <taxon>Vertebrata</taxon>
        <taxon>Euteleostomi</taxon>
        <taxon>Mammalia</taxon>
        <taxon>Eutheria</taxon>
        <taxon>Euarchontoglires</taxon>
        <taxon>Primates</taxon>
        <taxon>Haplorrhini</taxon>
        <taxon>Catarrhini</taxon>
        <taxon>Hominidae</taxon>
        <taxon>Homo</taxon>
    </lineage>
</organism>
<dbReference type="MINT" id="B4DNA4"/>